<proteinExistence type="predicted"/>
<accession>A0ABD1DEJ0</accession>
<evidence type="ECO:0000313" key="1">
    <source>
        <dbReference type="EMBL" id="KAL1398095.1"/>
    </source>
</evidence>
<evidence type="ECO:0000313" key="2">
    <source>
        <dbReference type="Proteomes" id="UP001562425"/>
    </source>
</evidence>
<protein>
    <submittedName>
        <fullName evidence="1">Uncharacterized protein</fullName>
    </submittedName>
</protein>
<feature type="non-terminal residue" evidence="1">
    <location>
        <position position="1"/>
    </location>
</feature>
<dbReference type="AlphaFoldDB" id="A0ABD1DEJ0"/>
<comment type="caution">
    <text evidence="1">The sequence shown here is derived from an EMBL/GenBank/DDBJ whole genome shotgun (WGS) entry which is preliminary data.</text>
</comment>
<name>A0ABD1DEJ0_CULPP</name>
<keyword evidence="2" id="KW-1185">Reference proteome</keyword>
<sequence length="80" mass="9098">HVERKAQPVRDLHAVHHVRGPVHRHLHRAAELDLAGRPRRVGRGRVHLRVRVLAHDEPAVQCRRPWRSVAQDSGRNSAAA</sequence>
<dbReference type="EMBL" id="JBEHCU010006031">
    <property type="protein sequence ID" value="KAL1398095.1"/>
    <property type="molecule type" value="Genomic_DNA"/>
</dbReference>
<feature type="non-terminal residue" evidence="1">
    <location>
        <position position="80"/>
    </location>
</feature>
<reference evidence="1 2" key="1">
    <citation type="submission" date="2024-05" db="EMBL/GenBank/DDBJ databases">
        <title>Culex pipiens pipiens assembly and annotation.</title>
        <authorList>
            <person name="Alout H."/>
            <person name="Durand T."/>
        </authorList>
    </citation>
    <scope>NUCLEOTIDE SEQUENCE [LARGE SCALE GENOMIC DNA]</scope>
    <source>
        <strain evidence="1">HA-2024</strain>
        <tissue evidence="1">Whole body</tissue>
    </source>
</reference>
<organism evidence="1 2">
    <name type="scientific">Culex pipiens pipiens</name>
    <name type="common">Northern house mosquito</name>
    <dbReference type="NCBI Taxonomy" id="38569"/>
    <lineage>
        <taxon>Eukaryota</taxon>
        <taxon>Metazoa</taxon>
        <taxon>Ecdysozoa</taxon>
        <taxon>Arthropoda</taxon>
        <taxon>Hexapoda</taxon>
        <taxon>Insecta</taxon>
        <taxon>Pterygota</taxon>
        <taxon>Neoptera</taxon>
        <taxon>Endopterygota</taxon>
        <taxon>Diptera</taxon>
        <taxon>Nematocera</taxon>
        <taxon>Culicoidea</taxon>
        <taxon>Culicidae</taxon>
        <taxon>Culicinae</taxon>
        <taxon>Culicini</taxon>
        <taxon>Culex</taxon>
        <taxon>Culex</taxon>
    </lineage>
</organism>
<gene>
    <name evidence="1" type="ORF">pipiens_020140</name>
</gene>
<dbReference type="Proteomes" id="UP001562425">
    <property type="component" value="Unassembled WGS sequence"/>
</dbReference>